<dbReference type="CDD" id="cd17574">
    <property type="entry name" value="REC_OmpR"/>
    <property type="match status" value="1"/>
</dbReference>
<feature type="domain" description="Response regulatory" evidence="10">
    <location>
        <begin position="5"/>
        <end position="118"/>
    </location>
</feature>
<dbReference type="CDD" id="cd00383">
    <property type="entry name" value="trans_reg_C"/>
    <property type="match status" value="1"/>
</dbReference>
<evidence type="ECO:0000256" key="2">
    <source>
        <dbReference type="ARBA" id="ARBA00022553"/>
    </source>
</evidence>
<dbReference type="PROSITE" id="PS50110">
    <property type="entry name" value="RESPONSE_REGULATORY"/>
    <property type="match status" value="1"/>
</dbReference>
<name>A0A1L5F7B6_CLOKL</name>
<keyword evidence="5 9" id="KW-0238">DNA-binding</keyword>
<dbReference type="Gene3D" id="6.10.250.690">
    <property type="match status" value="1"/>
</dbReference>
<evidence type="ECO:0000256" key="9">
    <source>
        <dbReference type="PROSITE-ProRule" id="PRU01091"/>
    </source>
</evidence>
<keyword evidence="2 8" id="KW-0597">Phosphoprotein</keyword>
<dbReference type="GO" id="GO:0005829">
    <property type="term" value="C:cytosol"/>
    <property type="evidence" value="ECO:0007669"/>
    <property type="project" value="TreeGrafter"/>
</dbReference>
<keyword evidence="3" id="KW-0902">Two-component regulatory system</keyword>
<dbReference type="PANTHER" id="PTHR48111">
    <property type="entry name" value="REGULATOR OF RPOS"/>
    <property type="match status" value="1"/>
</dbReference>
<dbReference type="GO" id="GO:0000156">
    <property type="term" value="F:phosphorelay response regulator activity"/>
    <property type="evidence" value="ECO:0007669"/>
    <property type="project" value="TreeGrafter"/>
</dbReference>
<reference evidence="12 13" key="1">
    <citation type="submission" date="2016-12" db="EMBL/GenBank/DDBJ databases">
        <title>Complete genome sequence of Clostridium kluyveri JZZ isolated from the pit mud of a Chinese flavor liquor-making factory.</title>
        <authorList>
            <person name="Wang Y."/>
        </authorList>
    </citation>
    <scope>NUCLEOTIDE SEQUENCE [LARGE SCALE GENOMIC DNA]</scope>
    <source>
        <strain evidence="12 13">JZZ</strain>
    </source>
</reference>
<organism evidence="12 13">
    <name type="scientific">Clostridium kluyveri</name>
    <dbReference type="NCBI Taxonomy" id="1534"/>
    <lineage>
        <taxon>Bacteria</taxon>
        <taxon>Bacillati</taxon>
        <taxon>Bacillota</taxon>
        <taxon>Clostridia</taxon>
        <taxon>Eubacteriales</taxon>
        <taxon>Clostridiaceae</taxon>
        <taxon>Clostridium</taxon>
    </lineage>
</organism>
<accession>A0A1L5F7B6</accession>
<dbReference type="PANTHER" id="PTHR48111:SF73">
    <property type="entry name" value="ALKALINE PHOSPHATASE SYNTHESIS TRANSCRIPTIONAL REGULATORY PROTEIN PHOP"/>
    <property type="match status" value="1"/>
</dbReference>
<dbReference type="GO" id="GO:0032993">
    <property type="term" value="C:protein-DNA complex"/>
    <property type="evidence" value="ECO:0007669"/>
    <property type="project" value="TreeGrafter"/>
</dbReference>
<dbReference type="AlphaFoldDB" id="A0A1L5F7B6"/>
<dbReference type="SMART" id="SM00862">
    <property type="entry name" value="Trans_reg_C"/>
    <property type="match status" value="1"/>
</dbReference>
<evidence type="ECO:0000259" key="11">
    <source>
        <dbReference type="PROSITE" id="PS51755"/>
    </source>
</evidence>
<dbReference type="EMBL" id="CP018335">
    <property type="protein sequence ID" value="APM38894.1"/>
    <property type="molecule type" value="Genomic_DNA"/>
</dbReference>
<protein>
    <recommendedName>
        <fullName evidence="1">Stage 0 sporulation protein A homolog</fullName>
    </recommendedName>
</protein>
<evidence type="ECO:0000313" key="13">
    <source>
        <dbReference type="Proteomes" id="UP000184604"/>
    </source>
</evidence>
<evidence type="ECO:0000256" key="7">
    <source>
        <dbReference type="ARBA" id="ARBA00024867"/>
    </source>
</evidence>
<dbReference type="OrthoDB" id="9790442at2"/>
<dbReference type="FunFam" id="3.40.50.2300:FF:000001">
    <property type="entry name" value="DNA-binding response regulator PhoB"/>
    <property type="match status" value="1"/>
</dbReference>
<evidence type="ECO:0000256" key="1">
    <source>
        <dbReference type="ARBA" id="ARBA00018672"/>
    </source>
</evidence>
<dbReference type="SUPFAM" id="SSF52172">
    <property type="entry name" value="CheY-like"/>
    <property type="match status" value="1"/>
</dbReference>
<dbReference type="RefSeq" id="WP_073538538.1">
    <property type="nucleotide sequence ID" value="NZ_CP018335.1"/>
</dbReference>
<sequence length="223" mass="26184">MDKRHILVVDDEKALRSLMRDYLIKANYSVSEAANGEDAVEVFFNQKIDLIILDIMMPRMNGYEVLTEIRKHTDVPVIMLTAKDDEESEILGFNLKADDYVTKPFSAKALMARIEAVFRRYLKEGEHERIGVLEYHKSKYDIILDNKPLNLTKREFELFTYLFINKGIVLTREKILNNVWGFNYEGDIRTVDVYIKELRKKLTNKADYIKTIRGVGYEFEVKQ</sequence>
<dbReference type="SMART" id="SM00448">
    <property type="entry name" value="REC"/>
    <property type="match status" value="1"/>
</dbReference>
<dbReference type="InterPro" id="IPR011006">
    <property type="entry name" value="CheY-like_superfamily"/>
</dbReference>
<dbReference type="GO" id="GO:0000976">
    <property type="term" value="F:transcription cis-regulatory region binding"/>
    <property type="evidence" value="ECO:0007669"/>
    <property type="project" value="TreeGrafter"/>
</dbReference>
<gene>
    <name evidence="12" type="ORF">BS101_09090</name>
</gene>
<dbReference type="InterPro" id="IPR001867">
    <property type="entry name" value="OmpR/PhoB-type_DNA-bd"/>
</dbReference>
<evidence type="ECO:0000313" key="12">
    <source>
        <dbReference type="EMBL" id="APM38894.1"/>
    </source>
</evidence>
<evidence type="ECO:0000256" key="5">
    <source>
        <dbReference type="ARBA" id="ARBA00023125"/>
    </source>
</evidence>
<dbReference type="PROSITE" id="PS51755">
    <property type="entry name" value="OMPR_PHOB"/>
    <property type="match status" value="1"/>
</dbReference>
<dbReference type="Pfam" id="PF00486">
    <property type="entry name" value="Trans_reg_C"/>
    <property type="match status" value="1"/>
</dbReference>
<feature type="domain" description="OmpR/PhoB-type" evidence="11">
    <location>
        <begin position="124"/>
        <end position="221"/>
    </location>
</feature>
<dbReference type="Proteomes" id="UP000184604">
    <property type="component" value="Chromosome"/>
</dbReference>
<keyword evidence="4" id="KW-0805">Transcription regulation</keyword>
<keyword evidence="6" id="KW-0804">Transcription</keyword>
<dbReference type="GO" id="GO:0006355">
    <property type="term" value="P:regulation of DNA-templated transcription"/>
    <property type="evidence" value="ECO:0007669"/>
    <property type="project" value="InterPro"/>
</dbReference>
<dbReference type="InterPro" id="IPR001789">
    <property type="entry name" value="Sig_transdc_resp-reg_receiver"/>
</dbReference>
<dbReference type="InterPro" id="IPR036388">
    <property type="entry name" value="WH-like_DNA-bd_sf"/>
</dbReference>
<dbReference type="Pfam" id="PF00072">
    <property type="entry name" value="Response_reg"/>
    <property type="match status" value="1"/>
</dbReference>
<evidence type="ECO:0000259" key="10">
    <source>
        <dbReference type="PROSITE" id="PS50110"/>
    </source>
</evidence>
<dbReference type="Gene3D" id="1.10.10.10">
    <property type="entry name" value="Winged helix-like DNA-binding domain superfamily/Winged helix DNA-binding domain"/>
    <property type="match status" value="1"/>
</dbReference>
<dbReference type="Gene3D" id="3.40.50.2300">
    <property type="match status" value="1"/>
</dbReference>
<evidence type="ECO:0000256" key="8">
    <source>
        <dbReference type="PROSITE-ProRule" id="PRU00169"/>
    </source>
</evidence>
<dbReference type="InterPro" id="IPR039420">
    <property type="entry name" value="WalR-like"/>
</dbReference>
<feature type="DNA-binding region" description="OmpR/PhoB-type" evidence="9">
    <location>
        <begin position="124"/>
        <end position="221"/>
    </location>
</feature>
<proteinExistence type="predicted"/>
<evidence type="ECO:0000256" key="3">
    <source>
        <dbReference type="ARBA" id="ARBA00023012"/>
    </source>
</evidence>
<evidence type="ECO:0000256" key="4">
    <source>
        <dbReference type="ARBA" id="ARBA00023015"/>
    </source>
</evidence>
<feature type="modified residue" description="4-aspartylphosphate" evidence="8">
    <location>
        <position position="54"/>
    </location>
</feature>
<comment type="function">
    <text evidence="7">May play the central regulatory role in sporulation. It may be an element of the effector pathway responsible for the activation of sporulation genes in response to nutritional stress. Spo0A may act in concert with spo0H (a sigma factor) to control the expression of some genes that are critical to the sporulation process.</text>
</comment>
<evidence type="ECO:0000256" key="6">
    <source>
        <dbReference type="ARBA" id="ARBA00023163"/>
    </source>
</evidence>